<reference evidence="1" key="2">
    <citation type="submission" date="2020-10" db="EMBL/GenBank/DDBJ databases">
        <authorList>
            <person name="Cooper E.A."/>
            <person name="Brenton Z.W."/>
            <person name="Flinn B.S."/>
            <person name="Jenkins J."/>
            <person name="Shu S."/>
            <person name="Flowers D."/>
            <person name="Luo F."/>
            <person name="Wang Y."/>
            <person name="Xia P."/>
            <person name="Barry K."/>
            <person name="Daum C."/>
            <person name="Lipzen A."/>
            <person name="Yoshinaga Y."/>
            <person name="Schmutz J."/>
            <person name="Saski C."/>
            <person name="Vermerris W."/>
            <person name="Kresovich S."/>
        </authorList>
    </citation>
    <scope>NUCLEOTIDE SEQUENCE</scope>
</reference>
<dbReference type="EMBL" id="CM027686">
    <property type="protein sequence ID" value="KAG0524620.1"/>
    <property type="molecule type" value="Genomic_DNA"/>
</dbReference>
<dbReference type="Proteomes" id="UP000807115">
    <property type="component" value="Chromosome 7"/>
</dbReference>
<gene>
    <name evidence="1" type="ORF">BDA96_07G227100</name>
</gene>
<sequence length="108" mass="11651">MIAVTSERCLPVLFHNETNSSESVLTAICSLVPSGINRMPSMRMRDSSSASRPTQADAAWKLPSLPVCHAPQPRSLPCMSHARRPCLYPSRSLLNSTLNATEAGGIES</sequence>
<reference evidence="1" key="1">
    <citation type="journal article" date="2019" name="BMC Genomics">
        <title>A new reference genome for Sorghum bicolor reveals high levels of sequence similarity between sweet and grain genotypes: implications for the genetics of sugar metabolism.</title>
        <authorList>
            <person name="Cooper E.A."/>
            <person name="Brenton Z.W."/>
            <person name="Flinn B.S."/>
            <person name="Jenkins J."/>
            <person name="Shu S."/>
            <person name="Flowers D."/>
            <person name="Luo F."/>
            <person name="Wang Y."/>
            <person name="Xia P."/>
            <person name="Barry K."/>
            <person name="Daum C."/>
            <person name="Lipzen A."/>
            <person name="Yoshinaga Y."/>
            <person name="Schmutz J."/>
            <person name="Saski C."/>
            <person name="Vermerris W."/>
            <person name="Kresovich S."/>
        </authorList>
    </citation>
    <scope>NUCLEOTIDE SEQUENCE</scope>
</reference>
<protein>
    <submittedName>
        <fullName evidence="1">Uncharacterized protein</fullName>
    </submittedName>
</protein>
<comment type="caution">
    <text evidence="1">The sequence shown here is derived from an EMBL/GenBank/DDBJ whole genome shotgun (WGS) entry which is preliminary data.</text>
</comment>
<accession>A0A921UBG8</accession>
<dbReference type="AlphaFoldDB" id="A0A921UBG8"/>
<evidence type="ECO:0000313" key="2">
    <source>
        <dbReference type="Proteomes" id="UP000807115"/>
    </source>
</evidence>
<evidence type="ECO:0000313" key="1">
    <source>
        <dbReference type="EMBL" id="KAG0524620.1"/>
    </source>
</evidence>
<name>A0A921UBG8_SORBI</name>
<organism evidence="1 2">
    <name type="scientific">Sorghum bicolor</name>
    <name type="common">Sorghum</name>
    <name type="synonym">Sorghum vulgare</name>
    <dbReference type="NCBI Taxonomy" id="4558"/>
    <lineage>
        <taxon>Eukaryota</taxon>
        <taxon>Viridiplantae</taxon>
        <taxon>Streptophyta</taxon>
        <taxon>Embryophyta</taxon>
        <taxon>Tracheophyta</taxon>
        <taxon>Spermatophyta</taxon>
        <taxon>Magnoliopsida</taxon>
        <taxon>Liliopsida</taxon>
        <taxon>Poales</taxon>
        <taxon>Poaceae</taxon>
        <taxon>PACMAD clade</taxon>
        <taxon>Panicoideae</taxon>
        <taxon>Andropogonodae</taxon>
        <taxon>Andropogoneae</taxon>
        <taxon>Sorghinae</taxon>
        <taxon>Sorghum</taxon>
    </lineage>
</organism>
<proteinExistence type="predicted"/>